<reference evidence="1" key="1">
    <citation type="submission" date="2018-11" db="EMBL/GenBank/DDBJ databases">
        <title>The sequence and de novo assembly of Larimichthys crocea genome using PacBio and Hi-C technologies.</title>
        <authorList>
            <person name="Xu P."/>
            <person name="Chen B."/>
            <person name="Zhou Z."/>
            <person name="Ke Q."/>
            <person name="Wu Y."/>
            <person name="Bai H."/>
            <person name="Pu F."/>
        </authorList>
    </citation>
    <scope>NUCLEOTIDE SEQUENCE</scope>
    <source>
        <tissue evidence="1">Muscle</tissue>
    </source>
</reference>
<dbReference type="EMBL" id="CM011677">
    <property type="protein sequence ID" value="TMS20578.1"/>
    <property type="molecule type" value="Genomic_DNA"/>
</dbReference>
<comment type="caution">
    <text evidence="1">The sequence shown here is derived from an EMBL/GenBank/DDBJ whole genome shotgun (WGS) entry which is preliminary data.</text>
</comment>
<evidence type="ECO:0000313" key="1">
    <source>
        <dbReference type="EMBL" id="TMS20578.1"/>
    </source>
</evidence>
<protein>
    <submittedName>
        <fullName evidence="1">Uncharacterized protein</fullName>
    </submittedName>
</protein>
<name>A0ACD3RM99_LARCR</name>
<accession>A0ACD3RM99</accession>
<keyword evidence="2" id="KW-1185">Reference proteome</keyword>
<proteinExistence type="predicted"/>
<dbReference type="Proteomes" id="UP000793456">
    <property type="component" value="Chromosome IV"/>
</dbReference>
<organism evidence="1 2">
    <name type="scientific">Larimichthys crocea</name>
    <name type="common">Large yellow croaker</name>
    <name type="synonym">Pseudosciaena crocea</name>
    <dbReference type="NCBI Taxonomy" id="215358"/>
    <lineage>
        <taxon>Eukaryota</taxon>
        <taxon>Metazoa</taxon>
        <taxon>Chordata</taxon>
        <taxon>Craniata</taxon>
        <taxon>Vertebrata</taxon>
        <taxon>Euteleostomi</taxon>
        <taxon>Actinopterygii</taxon>
        <taxon>Neopterygii</taxon>
        <taxon>Teleostei</taxon>
        <taxon>Neoteleostei</taxon>
        <taxon>Acanthomorphata</taxon>
        <taxon>Eupercaria</taxon>
        <taxon>Sciaenidae</taxon>
        <taxon>Larimichthys</taxon>
    </lineage>
</organism>
<gene>
    <name evidence="1" type="ORF">E3U43_007071</name>
</gene>
<sequence>MLNLLMGLLLDLLLVGIVKAVVRRRRPAHNRMDMFATFSVDRYSFPSGHATRAAMCGRFLLAHLVLAAPLRVLVLLWAGLAQKTTHAGSSSTMVLKVAVIGAGPSGLTSIKACLDEGLVPTCFESSDDMGGLWKFKEVSEPNRASIYRSLTINISKEMMCYSDFPIPADYPNYMHHSKILKYFRMYAEHFKLLKHIRYQTSVKSVKQTSDYSRTGKWQVVTENRDGQEETHVFDAVICCSGHYTYPNLPLKDFPGIETFEGKYFHSWDYKGPEDMHGKRVVVIGIGNSGGDIAVESSRVAEQVYMSTRRGAWVIRQVSDNGLPVDMKYNTRFVHILFQLFPMNFFNWFGEKKLNAMYDHTMYALKPAHRLFSQIPVINDDLPLKILSGSVIIKPNVSEIRGSTVVFDDGSVVEKVDTIVFATGYGYGFPYLPENAMYKSGHRLGLYKHVFPPNLEHPTLAVVGFIHALGAIMPQAEMQARWATRVIKGHKKLPSNKAMIKAVQNDTKDMEEHYIVSKLTPLQVDFVSYMDEIAGEVGVRPSLLWLLFTDYPLFKKVLWGPVTAYQYRLMGPGKWEGARRAIFTQFDRMYQPLKTRQLKEEKPSLAGRLIKFSLTVMVGGASIYYIHVRSPRHLPRPPVQDPSTNSLNKLPAMQQCEKKASKIHTKISISTVPRSFEKSQ</sequence>
<evidence type="ECO:0000313" key="2">
    <source>
        <dbReference type="Proteomes" id="UP000793456"/>
    </source>
</evidence>